<dbReference type="AlphaFoldDB" id="A0A948W2N7"/>
<dbReference type="InterPro" id="IPR036412">
    <property type="entry name" value="HAD-like_sf"/>
</dbReference>
<gene>
    <name evidence="1" type="ORF">KJ970_04530</name>
</gene>
<organism evidence="1 2">
    <name type="scientific">Eiseniibacteriota bacterium</name>
    <dbReference type="NCBI Taxonomy" id="2212470"/>
    <lineage>
        <taxon>Bacteria</taxon>
        <taxon>Candidatus Eiseniibacteriota</taxon>
    </lineage>
</organism>
<evidence type="ECO:0000313" key="2">
    <source>
        <dbReference type="Proteomes" id="UP000777784"/>
    </source>
</evidence>
<dbReference type="PANTHER" id="PTHR19288">
    <property type="entry name" value="4-NITROPHENYLPHOSPHATASE-RELATED"/>
    <property type="match status" value="1"/>
</dbReference>
<keyword evidence="1" id="KW-0378">Hydrolase</keyword>
<sequence>MVQQFRSEFDPAQIKGLLLDLDGVIYQGHRLIAGNKKAFRMIRDRETPVLFITNTTSVSRLHLREKLRGLGLSCSPEEILNAPRAAAEFLHSKGIRKCLLLAPETCADDFIELGIDPHPPESGDVTVPAVVVGDLGERFTFPVMNKAFLALREGALFVSMSPNRYWMSPNGLVLDSGPYVAALEYAIGRKALLTAKPNPSIFLEACRLLKLPPENVLMVGDDVEVDIDGAQKAGLPAVLVKTGKYQRRDETLIDPPPHGVVKNLLELMTHLGE</sequence>
<reference evidence="1" key="1">
    <citation type="submission" date="2021-05" db="EMBL/GenBank/DDBJ databases">
        <title>Energy efficiency and biological interactions define the core microbiome of deep oligotrophic groundwater.</title>
        <authorList>
            <person name="Mehrshad M."/>
            <person name="Lopez-Fernandez M."/>
            <person name="Bell E."/>
            <person name="Bernier-Latmani R."/>
            <person name="Bertilsson S."/>
            <person name="Dopson M."/>
        </authorList>
    </citation>
    <scope>NUCLEOTIDE SEQUENCE</scope>
    <source>
        <strain evidence="1">Modern_marine.mb.64</strain>
    </source>
</reference>
<dbReference type="NCBIfam" id="TIGR01460">
    <property type="entry name" value="HAD-SF-IIA"/>
    <property type="match status" value="1"/>
</dbReference>
<dbReference type="NCBIfam" id="TIGR01549">
    <property type="entry name" value="HAD-SF-IA-v1"/>
    <property type="match status" value="1"/>
</dbReference>
<dbReference type="InterPro" id="IPR006357">
    <property type="entry name" value="HAD-SF_hydro_IIA"/>
</dbReference>
<dbReference type="EMBL" id="JAHJDP010000023">
    <property type="protein sequence ID" value="MBU2690172.1"/>
    <property type="molecule type" value="Genomic_DNA"/>
</dbReference>
<comment type="caution">
    <text evidence="1">The sequence shown here is derived from an EMBL/GenBank/DDBJ whole genome shotgun (WGS) entry which is preliminary data.</text>
</comment>
<dbReference type="GO" id="GO:0005737">
    <property type="term" value="C:cytoplasm"/>
    <property type="evidence" value="ECO:0007669"/>
    <property type="project" value="TreeGrafter"/>
</dbReference>
<proteinExistence type="predicted"/>
<dbReference type="GO" id="GO:0016791">
    <property type="term" value="F:phosphatase activity"/>
    <property type="evidence" value="ECO:0007669"/>
    <property type="project" value="TreeGrafter"/>
</dbReference>
<dbReference type="SUPFAM" id="SSF56784">
    <property type="entry name" value="HAD-like"/>
    <property type="match status" value="1"/>
</dbReference>
<dbReference type="Gene3D" id="3.40.50.1000">
    <property type="entry name" value="HAD superfamily/HAD-like"/>
    <property type="match status" value="2"/>
</dbReference>
<dbReference type="PANTHER" id="PTHR19288:SF46">
    <property type="entry name" value="HALOACID DEHALOGENASE-LIKE HYDROLASE DOMAIN-CONTAINING PROTEIN 2"/>
    <property type="match status" value="1"/>
</dbReference>
<accession>A0A948W2N7</accession>
<dbReference type="InterPro" id="IPR023214">
    <property type="entry name" value="HAD_sf"/>
</dbReference>
<dbReference type="Pfam" id="PF13242">
    <property type="entry name" value="Hydrolase_like"/>
    <property type="match status" value="1"/>
</dbReference>
<name>A0A948W2N7_UNCEI</name>
<dbReference type="InterPro" id="IPR006439">
    <property type="entry name" value="HAD-SF_hydro_IA"/>
</dbReference>
<dbReference type="Pfam" id="PF13344">
    <property type="entry name" value="Hydrolase_6"/>
    <property type="match status" value="1"/>
</dbReference>
<evidence type="ECO:0000313" key="1">
    <source>
        <dbReference type="EMBL" id="MBU2690172.1"/>
    </source>
</evidence>
<dbReference type="Proteomes" id="UP000777784">
    <property type="component" value="Unassembled WGS sequence"/>
</dbReference>
<protein>
    <submittedName>
        <fullName evidence="1">HAD-IIA family hydrolase</fullName>
    </submittedName>
</protein>